<dbReference type="Gene3D" id="2.30.30.140">
    <property type="match status" value="1"/>
</dbReference>
<reference evidence="3" key="1">
    <citation type="submission" date="2020-11" db="EMBL/GenBank/DDBJ databases">
        <authorList>
            <person name="Tran Van P."/>
        </authorList>
    </citation>
    <scope>NUCLEOTIDE SEQUENCE</scope>
</reference>
<dbReference type="GO" id="GO:0000123">
    <property type="term" value="C:histone acetyltransferase complex"/>
    <property type="evidence" value="ECO:0007669"/>
    <property type="project" value="TreeGrafter"/>
</dbReference>
<evidence type="ECO:0000259" key="2">
    <source>
        <dbReference type="Pfam" id="PF22732"/>
    </source>
</evidence>
<dbReference type="InterPro" id="IPR016197">
    <property type="entry name" value="Chromo-like_dom_sf"/>
</dbReference>
<dbReference type="Pfam" id="PF22732">
    <property type="entry name" value="MSL3_chromo-like"/>
    <property type="match status" value="1"/>
</dbReference>
<evidence type="ECO:0000313" key="3">
    <source>
        <dbReference type="EMBL" id="CAD7272528.1"/>
    </source>
</evidence>
<dbReference type="OrthoDB" id="124855at2759"/>
<dbReference type="PANTHER" id="PTHR10880:SF15">
    <property type="entry name" value="MSL COMPLEX SUBUNIT 3"/>
    <property type="match status" value="1"/>
</dbReference>
<keyword evidence="4" id="KW-1185">Reference proteome</keyword>
<sequence length="301" mass="34351">MKPSNRGKSNFTEGEKVLCFQGSLIYEAKILKISDADSSTFFVHYTGWKKKYDEWVPELHVLKFTDENLERQKCLSDQQKILGKIRRAPPFFLGDKKRDGAAKERDHWRPEMLKKGKIGKSNGLLSGPTGNTRGLTRREAALSKVDSNPLSRVSVVSCSADDECKKLKLSKDSGVKQNRKRSLQPTKEDEEQWLNIVEVEIPLPATLKTMLYRDWELVNKEHMEIKLSLTYWIHGISMKLPRPVIRTKIGQLLAYTSLDQGCMESYVSSMRELLEYLAANFEKLGGFNCSSAPELYIARNA</sequence>
<accession>A0A7R9G7X8</accession>
<feature type="region of interest" description="Disordered" evidence="1">
    <location>
        <begin position="93"/>
        <end position="134"/>
    </location>
</feature>
<dbReference type="EMBL" id="OA882077">
    <property type="protein sequence ID" value="CAD7272528.1"/>
    <property type="molecule type" value="Genomic_DNA"/>
</dbReference>
<evidence type="ECO:0000313" key="4">
    <source>
        <dbReference type="Proteomes" id="UP000678499"/>
    </source>
</evidence>
<gene>
    <name evidence="3" type="ORF">NMOB1V02_LOCUS457</name>
</gene>
<dbReference type="AlphaFoldDB" id="A0A7R9G7X8"/>
<protein>
    <recommendedName>
        <fullName evidence="2">MSL3 chromodomain-like domain-containing protein</fullName>
    </recommendedName>
</protein>
<dbReference type="Proteomes" id="UP000678499">
    <property type="component" value="Unassembled WGS sequence"/>
</dbReference>
<dbReference type="InterPro" id="IPR053820">
    <property type="entry name" value="MSL3_chromo-like"/>
</dbReference>
<dbReference type="GO" id="GO:0006325">
    <property type="term" value="P:chromatin organization"/>
    <property type="evidence" value="ECO:0007669"/>
    <property type="project" value="InterPro"/>
</dbReference>
<proteinExistence type="predicted"/>
<dbReference type="PANTHER" id="PTHR10880">
    <property type="entry name" value="MORTALITY FACTOR 4-LIKE PROTEIN"/>
    <property type="match status" value="1"/>
</dbReference>
<evidence type="ECO:0000256" key="1">
    <source>
        <dbReference type="SAM" id="MobiDB-lite"/>
    </source>
</evidence>
<feature type="domain" description="MSL3 chromodomain-like" evidence="2">
    <location>
        <begin position="11"/>
        <end position="76"/>
    </location>
</feature>
<dbReference type="InterPro" id="IPR008676">
    <property type="entry name" value="MRG"/>
</dbReference>
<feature type="compositionally biased region" description="Basic and acidic residues" evidence="1">
    <location>
        <begin position="94"/>
        <end position="114"/>
    </location>
</feature>
<dbReference type="EMBL" id="CAJPEX010000040">
    <property type="protein sequence ID" value="CAG0912680.1"/>
    <property type="molecule type" value="Genomic_DNA"/>
</dbReference>
<dbReference type="GO" id="GO:0006355">
    <property type="term" value="P:regulation of DNA-templated transcription"/>
    <property type="evidence" value="ECO:0007669"/>
    <property type="project" value="InterPro"/>
</dbReference>
<organism evidence="3">
    <name type="scientific">Notodromas monacha</name>
    <dbReference type="NCBI Taxonomy" id="399045"/>
    <lineage>
        <taxon>Eukaryota</taxon>
        <taxon>Metazoa</taxon>
        <taxon>Ecdysozoa</taxon>
        <taxon>Arthropoda</taxon>
        <taxon>Crustacea</taxon>
        <taxon>Oligostraca</taxon>
        <taxon>Ostracoda</taxon>
        <taxon>Podocopa</taxon>
        <taxon>Podocopida</taxon>
        <taxon>Cypridocopina</taxon>
        <taxon>Cypridoidea</taxon>
        <taxon>Cyprididae</taxon>
        <taxon>Notodromas</taxon>
    </lineage>
</organism>
<dbReference type="SUPFAM" id="SSF54160">
    <property type="entry name" value="Chromo domain-like"/>
    <property type="match status" value="1"/>
</dbReference>
<name>A0A7R9G7X8_9CRUS</name>
<dbReference type="GO" id="GO:0005634">
    <property type="term" value="C:nucleus"/>
    <property type="evidence" value="ECO:0007669"/>
    <property type="project" value="InterPro"/>
</dbReference>